<comment type="caution">
    <text evidence="7">The sequence shown here is derived from an EMBL/GenBank/DDBJ whole genome shotgun (WGS) entry which is preliminary data.</text>
</comment>
<dbReference type="InterPro" id="IPR013762">
    <property type="entry name" value="Integrase-like_cat_sf"/>
</dbReference>
<dbReference type="EMBL" id="BJXL01000053">
    <property type="protein sequence ID" value="GEM83628.1"/>
    <property type="molecule type" value="Genomic_DNA"/>
</dbReference>
<organism evidence="7 8">
    <name type="scientific">Meiothermus hypogaeus NBRC 106114</name>
    <dbReference type="NCBI Taxonomy" id="1227553"/>
    <lineage>
        <taxon>Bacteria</taxon>
        <taxon>Thermotogati</taxon>
        <taxon>Deinococcota</taxon>
        <taxon>Deinococci</taxon>
        <taxon>Thermales</taxon>
        <taxon>Thermaceae</taxon>
        <taxon>Meiothermus</taxon>
    </lineage>
</organism>
<dbReference type="GO" id="GO:0006310">
    <property type="term" value="P:DNA recombination"/>
    <property type="evidence" value="ECO:0007669"/>
    <property type="project" value="UniProtKB-KW"/>
</dbReference>
<protein>
    <submittedName>
        <fullName evidence="7">Site-specific integrase</fullName>
    </submittedName>
</protein>
<evidence type="ECO:0000256" key="4">
    <source>
        <dbReference type="PROSITE-ProRule" id="PRU01248"/>
    </source>
</evidence>
<reference evidence="7 8" key="1">
    <citation type="submission" date="2019-07" db="EMBL/GenBank/DDBJ databases">
        <title>Whole genome shotgun sequence of Meiothermus hypogaeus NBRC 106114.</title>
        <authorList>
            <person name="Hosoyama A."/>
            <person name="Uohara A."/>
            <person name="Ohji S."/>
            <person name="Ichikawa N."/>
        </authorList>
    </citation>
    <scope>NUCLEOTIDE SEQUENCE [LARGE SCALE GENOMIC DNA]</scope>
    <source>
        <strain evidence="7 8">NBRC 106114</strain>
    </source>
</reference>
<dbReference type="InterPro" id="IPR002104">
    <property type="entry name" value="Integrase_catalytic"/>
</dbReference>
<dbReference type="Proteomes" id="UP000321197">
    <property type="component" value="Unassembled WGS sequence"/>
</dbReference>
<dbReference type="InterPro" id="IPR011010">
    <property type="entry name" value="DNA_brk_join_enz"/>
</dbReference>
<accession>A0A511R1Y9</accession>
<dbReference type="InterPro" id="IPR050090">
    <property type="entry name" value="Tyrosine_recombinase_XerCD"/>
</dbReference>
<name>A0A511R1Y9_9DEIN</name>
<dbReference type="InterPro" id="IPR022357">
    <property type="entry name" value="MIP_CS"/>
</dbReference>
<sequence>MSKKRAANLQGNVRQRRDGLWECRFYVTEPDGVHRRRVSVYAASQKEALQKAHEYLVQHSRGLVARPDRRRFGDFAKEVLERHTRGKAANTRRNYARELALALEHIGDIPLQKLTPHDLRRMLDGVGRGHSPRTVAKVLERVRLVLREALALELIHRDPSAAVRLPRASEREKAAQHLEPLQVRLLLEYADASKSLVMALMLRVLVQLGLRKGEALGLQWRDVDFVGATLKVERQYTLQGSKPALGPLKTRAARRVIPIPADLLARLKARYDGLLAEGYTPRALQGTFVFGLDKPLDINAPNHFLRRLVGRIQEEHPDFPQVRIHDLRHTAASLLLARGVDVSLVSERLGHGNPSVTLSVYRHLLSEERQQGVLALEDLLGAPRHRA</sequence>
<evidence type="ECO:0000259" key="5">
    <source>
        <dbReference type="PROSITE" id="PS51898"/>
    </source>
</evidence>
<dbReference type="PANTHER" id="PTHR30349">
    <property type="entry name" value="PHAGE INTEGRASE-RELATED"/>
    <property type="match status" value="1"/>
</dbReference>
<evidence type="ECO:0000256" key="3">
    <source>
        <dbReference type="ARBA" id="ARBA00023172"/>
    </source>
</evidence>
<feature type="domain" description="Core-binding (CB)" evidence="6">
    <location>
        <begin position="70"/>
        <end position="150"/>
    </location>
</feature>
<evidence type="ECO:0000313" key="7">
    <source>
        <dbReference type="EMBL" id="GEM83628.1"/>
    </source>
</evidence>
<feature type="domain" description="Tyr recombinase" evidence="5">
    <location>
        <begin position="173"/>
        <end position="375"/>
    </location>
</feature>
<dbReference type="SUPFAM" id="SSF56349">
    <property type="entry name" value="DNA breaking-rejoining enzymes"/>
    <property type="match status" value="1"/>
</dbReference>
<dbReference type="Pfam" id="PF00589">
    <property type="entry name" value="Phage_integrase"/>
    <property type="match status" value="1"/>
</dbReference>
<dbReference type="AlphaFoldDB" id="A0A511R1Y9"/>
<dbReference type="RefSeq" id="WP_119341050.1">
    <property type="nucleotide sequence ID" value="NZ_BJXL01000053.1"/>
</dbReference>
<dbReference type="GO" id="GO:0015074">
    <property type="term" value="P:DNA integration"/>
    <property type="evidence" value="ECO:0007669"/>
    <property type="project" value="InterPro"/>
</dbReference>
<keyword evidence="2 4" id="KW-0238">DNA-binding</keyword>
<evidence type="ECO:0000259" key="6">
    <source>
        <dbReference type="PROSITE" id="PS51900"/>
    </source>
</evidence>
<evidence type="ECO:0000256" key="2">
    <source>
        <dbReference type="ARBA" id="ARBA00023125"/>
    </source>
</evidence>
<dbReference type="PANTHER" id="PTHR30349:SF64">
    <property type="entry name" value="PROPHAGE INTEGRASE INTD-RELATED"/>
    <property type="match status" value="1"/>
</dbReference>
<dbReference type="InterPro" id="IPR010998">
    <property type="entry name" value="Integrase_recombinase_N"/>
</dbReference>
<dbReference type="InterPro" id="IPR044068">
    <property type="entry name" value="CB"/>
</dbReference>
<dbReference type="PROSITE" id="PS00221">
    <property type="entry name" value="MIP"/>
    <property type="match status" value="1"/>
</dbReference>
<evidence type="ECO:0000256" key="1">
    <source>
        <dbReference type="ARBA" id="ARBA00008857"/>
    </source>
</evidence>
<dbReference type="CDD" id="cd01189">
    <property type="entry name" value="INT_ICEBs1_C_like"/>
    <property type="match status" value="1"/>
</dbReference>
<dbReference type="OrthoDB" id="24185at2"/>
<dbReference type="Pfam" id="PF22022">
    <property type="entry name" value="Phage_int_M"/>
    <property type="match status" value="1"/>
</dbReference>
<dbReference type="GO" id="GO:0003677">
    <property type="term" value="F:DNA binding"/>
    <property type="evidence" value="ECO:0007669"/>
    <property type="project" value="UniProtKB-UniRule"/>
</dbReference>
<gene>
    <name evidence="7" type="ORF">MHY01S_17940</name>
</gene>
<dbReference type="Gene3D" id="1.10.150.130">
    <property type="match status" value="1"/>
</dbReference>
<proteinExistence type="inferred from homology"/>
<comment type="similarity">
    <text evidence="1">Belongs to the 'phage' integrase family.</text>
</comment>
<dbReference type="PROSITE" id="PS51898">
    <property type="entry name" value="TYR_RECOMBINASE"/>
    <property type="match status" value="1"/>
</dbReference>
<evidence type="ECO:0000313" key="8">
    <source>
        <dbReference type="Proteomes" id="UP000321197"/>
    </source>
</evidence>
<dbReference type="Gene3D" id="1.10.443.10">
    <property type="entry name" value="Intergrase catalytic core"/>
    <property type="match status" value="1"/>
</dbReference>
<dbReference type="InterPro" id="IPR053876">
    <property type="entry name" value="Phage_int_M"/>
</dbReference>
<dbReference type="PROSITE" id="PS51900">
    <property type="entry name" value="CB"/>
    <property type="match status" value="1"/>
</dbReference>
<keyword evidence="3" id="KW-0233">DNA recombination</keyword>